<evidence type="ECO:0000256" key="1">
    <source>
        <dbReference type="ARBA" id="ARBA00004651"/>
    </source>
</evidence>
<feature type="transmembrane region" description="Helical" evidence="11">
    <location>
        <begin position="268"/>
        <end position="291"/>
    </location>
</feature>
<protein>
    <recommendedName>
        <fullName evidence="10">Putative proline/betaine transporter</fullName>
    </recommendedName>
</protein>
<comment type="subcellular location">
    <subcellularLocation>
        <location evidence="1">Cell membrane</location>
        <topology evidence="1">Multi-pass membrane protein</topology>
    </subcellularLocation>
</comment>
<dbReference type="Proteomes" id="UP000325516">
    <property type="component" value="Chromosome"/>
</dbReference>
<organism evidence="13 14">
    <name type="scientific">Microbacterium lushaniae</name>
    <dbReference type="NCBI Taxonomy" id="2614639"/>
    <lineage>
        <taxon>Bacteria</taxon>
        <taxon>Bacillati</taxon>
        <taxon>Actinomycetota</taxon>
        <taxon>Actinomycetes</taxon>
        <taxon>Micrococcales</taxon>
        <taxon>Microbacteriaceae</taxon>
        <taxon>Microbacterium</taxon>
    </lineage>
</organism>
<dbReference type="PANTHER" id="PTHR43045">
    <property type="entry name" value="SHIKIMATE TRANSPORTER"/>
    <property type="match status" value="1"/>
</dbReference>
<feature type="domain" description="Major facilitator superfamily (MFS) profile" evidence="12">
    <location>
        <begin position="42"/>
        <end position="451"/>
    </location>
</feature>
<dbReference type="KEGG" id="mlz:F6J85_03645"/>
<evidence type="ECO:0000256" key="4">
    <source>
        <dbReference type="ARBA" id="ARBA00022475"/>
    </source>
</evidence>
<keyword evidence="5 11" id="KW-0812">Transmembrane</keyword>
<keyword evidence="3" id="KW-0813">Transport</keyword>
<dbReference type="GO" id="GO:0015293">
    <property type="term" value="F:symporter activity"/>
    <property type="evidence" value="ECO:0007669"/>
    <property type="project" value="UniProtKB-KW"/>
</dbReference>
<keyword evidence="8 11" id="KW-0472">Membrane</keyword>
<comment type="similarity">
    <text evidence="2">Belongs to the major facilitator superfamily. Metabolite:H+ Symporter (MHS) family (TC 2.A.1.6) family.</text>
</comment>
<dbReference type="AlphaFoldDB" id="A0A5J6L1B5"/>
<proteinExistence type="inferred from homology"/>
<feature type="transmembrane region" description="Helical" evidence="11">
    <location>
        <begin position="303"/>
        <end position="322"/>
    </location>
</feature>
<feature type="transmembrane region" description="Helical" evidence="11">
    <location>
        <begin position="115"/>
        <end position="139"/>
    </location>
</feature>
<dbReference type="Pfam" id="PF07690">
    <property type="entry name" value="MFS_1"/>
    <property type="match status" value="1"/>
</dbReference>
<evidence type="ECO:0000256" key="8">
    <source>
        <dbReference type="ARBA" id="ARBA00023136"/>
    </source>
</evidence>
<dbReference type="PROSITE" id="PS50850">
    <property type="entry name" value="MFS"/>
    <property type="match status" value="1"/>
</dbReference>
<feature type="transmembrane region" description="Helical" evidence="11">
    <location>
        <begin position="427"/>
        <end position="447"/>
    </location>
</feature>
<feature type="transmembrane region" description="Helical" evidence="11">
    <location>
        <begin position="43"/>
        <end position="68"/>
    </location>
</feature>
<dbReference type="CDD" id="cd17369">
    <property type="entry name" value="MFS_ShiA_like"/>
    <property type="match status" value="1"/>
</dbReference>
<gene>
    <name evidence="13" type="ORF">F6J85_03645</name>
</gene>
<evidence type="ECO:0000259" key="12">
    <source>
        <dbReference type="PROSITE" id="PS50850"/>
    </source>
</evidence>
<feature type="transmembrane region" description="Helical" evidence="11">
    <location>
        <begin position="145"/>
        <end position="168"/>
    </location>
</feature>
<feature type="transmembrane region" description="Helical" evidence="11">
    <location>
        <begin position="399"/>
        <end position="421"/>
    </location>
</feature>
<reference evidence="14" key="1">
    <citation type="submission" date="2019-09" db="EMBL/GenBank/DDBJ databases">
        <title>Mumia zhuanghuii sp. nov. isolated from the intestinal contents of plateau pika (Ochotona curzoniae) in the Qinghai-Tibet plateau of China.</title>
        <authorList>
            <person name="Tian Z."/>
        </authorList>
    </citation>
    <scope>NUCLEOTIDE SEQUENCE [LARGE SCALE GENOMIC DNA]</scope>
    <source>
        <strain evidence="14">L-031</strain>
    </source>
</reference>
<evidence type="ECO:0000256" key="7">
    <source>
        <dbReference type="ARBA" id="ARBA00022989"/>
    </source>
</evidence>
<dbReference type="InterPro" id="IPR005829">
    <property type="entry name" value="Sugar_transporter_CS"/>
</dbReference>
<evidence type="ECO:0000313" key="14">
    <source>
        <dbReference type="Proteomes" id="UP000325516"/>
    </source>
</evidence>
<dbReference type="PROSITE" id="PS00217">
    <property type="entry name" value="SUGAR_TRANSPORT_2"/>
    <property type="match status" value="1"/>
</dbReference>
<dbReference type="FunFam" id="1.20.1250.20:FF:000001">
    <property type="entry name" value="Dicarboxylate MFS transporter"/>
    <property type="match status" value="1"/>
</dbReference>
<evidence type="ECO:0000256" key="11">
    <source>
        <dbReference type="SAM" id="Phobius"/>
    </source>
</evidence>
<keyword evidence="6" id="KW-0769">Symport</keyword>
<keyword evidence="14" id="KW-1185">Reference proteome</keyword>
<evidence type="ECO:0000256" key="6">
    <source>
        <dbReference type="ARBA" id="ARBA00022847"/>
    </source>
</evidence>
<feature type="transmembrane region" description="Helical" evidence="11">
    <location>
        <begin position="214"/>
        <end position="235"/>
    </location>
</feature>
<evidence type="ECO:0000256" key="9">
    <source>
        <dbReference type="ARBA" id="ARBA00037295"/>
    </source>
</evidence>
<feature type="transmembrane region" description="Helical" evidence="11">
    <location>
        <begin position="80"/>
        <end position="103"/>
    </location>
</feature>
<comment type="function">
    <text evidence="9">May be a proton symporter involved in the uptake of osmolytes such as proline and glycine betaine.</text>
</comment>
<evidence type="ECO:0000256" key="2">
    <source>
        <dbReference type="ARBA" id="ARBA00008240"/>
    </source>
</evidence>
<evidence type="ECO:0000256" key="3">
    <source>
        <dbReference type="ARBA" id="ARBA00022448"/>
    </source>
</evidence>
<sequence length="474" mass="51235">MGRRPVVRDRPNRPIRITQSSLQRRVMANTDQLRVKKQQRNTVLASVFGSIIEWYDFFLYATMAALVFNSEFFPEFDPLIGTLVAFGTFAAGFVTRPIGGLIFGHFGDRIGRKKILVITMLIMGISTFLMGVLPTYAQIGVAAPILLLILRMLQGIGLGGEWGGAAILTFEHAPRGKRGLFSSWPQTGVPLGLLLSTVAVNLASLGGDEVLVEWAWRVPFIASIVLVIVGLIVRLKVEEPQAFKDMVETGEVVKVPVFEVIRKYPKQLLVGFGARFSESITFNVYNAFLLTYTTTVLGLSSSYALNGLLVASVIGFFIIPIAGKLSDKFGRRPVFAAGAAVALVTAFPIFGLIDSGVAVFIWLATVLGWSMGACTMFGAEAAFFAELFPARVRYTGMSLVYQLGVLPSGAVAPIIAVWLVSISGSSWPVAIYVMVAAVIALVALYFAKETAHQEVDTDLRARAEAQSAPAPAAQ</sequence>
<dbReference type="PROSITE" id="PS00216">
    <property type="entry name" value="SUGAR_TRANSPORT_1"/>
    <property type="match status" value="1"/>
</dbReference>
<name>A0A5J6L1B5_9MICO</name>
<accession>A0A5J6L1B5</accession>
<feature type="transmembrane region" description="Helical" evidence="11">
    <location>
        <begin position="334"/>
        <end position="353"/>
    </location>
</feature>
<keyword evidence="7 11" id="KW-1133">Transmembrane helix</keyword>
<feature type="transmembrane region" description="Helical" evidence="11">
    <location>
        <begin position="359"/>
        <end position="387"/>
    </location>
</feature>
<evidence type="ECO:0000313" key="13">
    <source>
        <dbReference type="EMBL" id="QEW02278.1"/>
    </source>
</evidence>
<feature type="transmembrane region" description="Helical" evidence="11">
    <location>
        <begin position="180"/>
        <end position="202"/>
    </location>
</feature>
<dbReference type="SUPFAM" id="SSF103473">
    <property type="entry name" value="MFS general substrate transporter"/>
    <property type="match status" value="1"/>
</dbReference>
<evidence type="ECO:0000256" key="10">
    <source>
        <dbReference type="ARBA" id="ARBA00039918"/>
    </source>
</evidence>
<dbReference type="EMBL" id="CP044232">
    <property type="protein sequence ID" value="QEW02278.1"/>
    <property type="molecule type" value="Genomic_DNA"/>
</dbReference>
<dbReference type="PANTHER" id="PTHR43045:SF1">
    <property type="entry name" value="SHIKIMATE TRANSPORTER"/>
    <property type="match status" value="1"/>
</dbReference>
<dbReference type="GO" id="GO:0005886">
    <property type="term" value="C:plasma membrane"/>
    <property type="evidence" value="ECO:0007669"/>
    <property type="project" value="UniProtKB-SubCell"/>
</dbReference>
<dbReference type="InterPro" id="IPR036259">
    <property type="entry name" value="MFS_trans_sf"/>
</dbReference>
<dbReference type="Gene3D" id="1.20.1250.20">
    <property type="entry name" value="MFS general substrate transporter like domains"/>
    <property type="match status" value="2"/>
</dbReference>
<keyword evidence="4" id="KW-1003">Cell membrane</keyword>
<dbReference type="InterPro" id="IPR020846">
    <property type="entry name" value="MFS_dom"/>
</dbReference>
<evidence type="ECO:0000256" key="5">
    <source>
        <dbReference type="ARBA" id="ARBA00022692"/>
    </source>
</evidence>
<dbReference type="InterPro" id="IPR011701">
    <property type="entry name" value="MFS"/>
</dbReference>